<reference evidence="3" key="3">
    <citation type="journal article" date="2017" name="Nature">
        <title>Genome sequence of the progenitor of the wheat D genome Aegilops tauschii.</title>
        <authorList>
            <person name="Luo M.C."/>
            <person name="Gu Y.Q."/>
            <person name="Puiu D."/>
            <person name="Wang H."/>
            <person name="Twardziok S.O."/>
            <person name="Deal K.R."/>
            <person name="Huo N."/>
            <person name="Zhu T."/>
            <person name="Wang L."/>
            <person name="Wang Y."/>
            <person name="McGuire P.E."/>
            <person name="Liu S."/>
            <person name="Long H."/>
            <person name="Ramasamy R.K."/>
            <person name="Rodriguez J.C."/>
            <person name="Van S.L."/>
            <person name="Yuan L."/>
            <person name="Wang Z."/>
            <person name="Xia Z."/>
            <person name="Xiao L."/>
            <person name="Anderson O.D."/>
            <person name="Ouyang S."/>
            <person name="Liang Y."/>
            <person name="Zimin A.V."/>
            <person name="Pertea G."/>
            <person name="Qi P."/>
            <person name="Bennetzen J.L."/>
            <person name="Dai X."/>
            <person name="Dawson M.W."/>
            <person name="Muller H.G."/>
            <person name="Kugler K."/>
            <person name="Rivarola-Duarte L."/>
            <person name="Spannagl M."/>
            <person name="Mayer K.F.X."/>
            <person name="Lu F.H."/>
            <person name="Bevan M.W."/>
            <person name="Leroy P."/>
            <person name="Li P."/>
            <person name="You F.M."/>
            <person name="Sun Q."/>
            <person name="Liu Z."/>
            <person name="Lyons E."/>
            <person name="Wicker T."/>
            <person name="Salzberg S.L."/>
            <person name="Devos K.M."/>
            <person name="Dvorak J."/>
        </authorList>
    </citation>
    <scope>NUCLEOTIDE SEQUENCE [LARGE SCALE GENOMIC DNA]</scope>
    <source>
        <strain evidence="3">cv. AL8/78</strain>
    </source>
</reference>
<reference evidence="4" key="1">
    <citation type="journal article" date="2014" name="Science">
        <title>Ancient hybridizations among the ancestral genomes of bread wheat.</title>
        <authorList>
            <consortium name="International Wheat Genome Sequencing Consortium,"/>
            <person name="Marcussen T."/>
            <person name="Sandve S.R."/>
            <person name="Heier L."/>
            <person name="Spannagl M."/>
            <person name="Pfeifer M."/>
            <person name="Jakobsen K.S."/>
            <person name="Wulff B.B."/>
            <person name="Steuernagel B."/>
            <person name="Mayer K.F."/>
            <person name="Olsen O.A."/>
        </authorList>
    </citation>
    <scope>NUCLEOTIDE SEQUENCE [LARGE SCALE GENOMIC DNA]</scope>
    <source>
        <strain evidence="4">cv. AL8/78</strain>
    </source>
</reference>
<reference evidence="3" key="5">
    <citation type="journal article" date="2021" name="G3 (Bethesda)">
        <title>Aegilops tauschii genome assembly Aet v5.0 features greater sequence contiguity and improved annotation.</title>
        <authorList>
            <person name="Wang L."/>
            <person name="Zhu T."/>
            <person name="Rodriguez J.C."/>
            <person name="Deal K.R."/>
            <person name="Dubcovsky J."/>
            <person name="McGuire P.E."/>
            <person name="Lux T."/>
            <person name="Spannagl M."/>
            <person name="Mayer K.F.X."/>
            <person name="Baldrich P."/>
            <person name="Meyers B.C."/>
            <person name="Huo N."/>
            <person name="Gu Y.Q."/>
            <person name="Zhou H."/>
            <person name="Devos K.M."/>
            <person name="Bennetzen J.L."/>
            <person name="Unver T."/>
            <person name="Budak H."/>
            <person name="Gulick P.J."/>
            <person name="Galiba G."/>
            <person name="Kalapos B."/>
            <person name="Nelson D.R."/>
            <person name="Li P."/>
            <person name="You F.M."/>
            <person name="Luo M.C."/>
            <person name="Dvorak J."/>
        </authorList>
    </citation>
    <scope>NUCLEOTIDE SEQUENCE [LARGE SCALE GENOMIC DNA]</scope>
    <source>
        <strain evidence="3">cv. AL8/78</strain>
    </source>
</reference>
<feature type="region of interest" description="Disordered" evidence="1">
    <location>
        <begin position="1"/>
        <end position="33"/>
    </location>
</feature>
<dbReference type="Pfam" id="PF03407">
    <property type="entry name" value="Nucleotid_trans"/>
    <property type="match status" value="1"/>
</dbReference>
<reference evidence="4" key="2">
    <citation type="journal article" date="2017" name="Nat. Plants">
        <title>The Aegilops tauschii genome reveals multiple impacts of transposons.</title>
        <authorList>
            <person name="Zhao G."/>
            <person name="Zou C."/>
            <person name="Li K."/>
            <person name="Wang K."/>
            <person name="Li T."/>
            <person name="Gao L."/>
            <person name="Zhang X."/>
            <person name="Wang H."/>
            <person name="Yang Z."/>
            <person name="Liu X."/>
            <person name="Jiang W."/>
            <person name="Mao L."/>
            <person name="Kong X."/>
            <person name="Jiao Y."/>
            <person name="Jia J."/>
        </authorList>
    </citation>
    <scope>NUCLEOTIDE SEQUENCE [LARGE SCALE GENOMIC DNA]</scope>
    <source>
        <strain evidence="4">cv. AL8/78</strain>
    </source>
</reference>
<accession>A0A453GC88</accession>
<proteinExistence type="predicted"/>
<feature type="domain" description="Nucleotide-diphospho-sugar transferase" evidence="2">
    <location>
        <begin position="131"/>
        <end position="330"/>
    </location>
</feature>
<dbReference type="Proteomes" id="UP000015105">
    <property type="component" value="Chromosome 3D"/>
</dbReference>
<dbReference type="EnsemblPlants" id="AET3Gv20954700.3">
    <property type="protein sequence ID" value="AET3Gv20954700.3"/>
    <property type="gene ID" value="AET3Gv20954700"/>
</dbReference>
<keyword evidence="4" id="KW-1185">Reference proteome</keyword>
<dbReference type="AlphaFoldDB" id="A0A453GC88"/>
<dbReference type="InterPro" id="IPR044821">
    <property type="entry name" value="At1g28695/At4g15970-like"/>
</dbReference>
<sequence length="375" mass="42279">TDEVAEGGEPEAVQPPRGAVPRRGNSAHGPPLRLGLRPGWRAAVRRLRQLAGKQQRWNFRGGACTAGTCAHYNLGFRAQVERFPGLAELLPKVCTEDRTVIITSVNEAWARPGSLLDLYLESFNNGEDTAHLLDHLLVVALDPAGFRRCVAVHPHCYLLEVTTVNLTSAARFMSRQYLELVWTKLELQQRVLELGYNFLFTDTDMLVLRNPFRRIPVYADMSVSSDDYSAARAHPLDNPLNTGLYYVKATSRGVRVLKYWRAARARFPGAHDQSVFHNIKRELVQKLGVAIEPLDTVYFGGFCEYHDDLASACTMHADCCVGVDNKVHDLKDVAADWERYKGMAPEERKRVGRNMTWTVPARCRRSVNWSKPVHP</sequence>
<dbReference type="Gramene" id="AET3Gv20954700.3">
    <property type="protein sequence ID" value="AET3Gv20954700.3"/>
    <property type="gene ID" value="AET3Gv20954700"/>
</dbReference>
<dbReference type="STRING" id="200361.A0A453GC88"/>
<dbReference type="PANTHER" id="PTHR46038:SF9">
    <property type="entry name" value="OS01G0920800 PROTEIN"/>
    <property type="match status" value="1"/>
</dbReference>
<name>A0A453GC88_AEGTS</name>
<evidence type="ECO:0000313" key="4">
    <source>
        <dbReference type="Proteomes" id="UP000015105"/>
    </source>
</evidence>
<evidence type="ECO:0000259" key="2">
    <source>
        <dbReference type="Pfam" id="PF03407"/>
    </source>
</evidence>
<evidence type="ECO:0000313" key="3">
    <source>
        <dbReference type="EnsemblPlants" id="AET3Gv20954700.3"/>
    </source>
</evidence>
<evidence type="ECO:0000256" key="1">
    <source>
        <dbReference type="SAM" id="MobiDB-lite"/>
    </source>
</evidence>
<organism evidence="3 4">
    <name type="scientific">Aegilops tauschii subsp. strangulata</name>
    <name type="common">Goatgrass</name>
    <dbReference type="NCBI Taxonomy" id="200361"/>
    <lineage>
        <taxon>Eukaryota</taxon>
        <taxon>Viridiplantae</taxon>
        <taxon>Streptophyta</taxon>
        <taxon>Embryophyta</taxon>
        <taxon>Tracheophyta</taxon>
        <taxon>Spermatophyta</taxon>
        <taxon>Magnoliopsida</taxon>
        <taxon>Liliopsida</taxon>
        <taxon>Poales</taxon>
        <taxon>Poaceae</taxon>
        <taxon>BOP clade</taxon>
        <taxon>Pooideae</taxon>
        <taxon>Triticodae</taxon>
        <taxon>Triticeae</taxon>
        <taxon>Triticinae</taxon>
        <taxon>Aegilops</taxon>
    </lineage>
</organism>
<dbReference type="PANTHER" id="PTHR46038">
    <property type="entry name" value="EXPRESSED PROTEIN-RELATED"/>
    <property type="match status" value="1"/>
</dbReference>
<dbReference type="InterPro" id="IPR005069">
    <property type="entry name" value="Nucl-diP-sugar_transferase"/>
</dbReference>
<protein>
    <recommendedName>
        <fullName evidence="2">Nucleotide-diphospho-sugar transferase domain-containing protein</fullName>
    </recommendedName>
</protein>
<reference evidence="3" key="4">
    <citation type="submission" date="2019-03" db="UniProtKB">
        <authorList>
            <consortium name="EnsemblPlants"/>
        </authorList>
    </citation>
    <scope>IDENTIFICATION</scope>
</reference>